<name>A0A101FK72_9BACT</name>
<evidence type="ECO:0000313" key="1">
    <source>
        <dbReference type="EMBL" id="HAA83695.1"/>
    </source>
</evidence>
<comment type="caution">
    <text evidence="1">The sequence shown here is derived from an EMBL/GenBank/DDBJ whole genome shotgun (WGS) entry which is preliminary data.</text>
</comment>
<organism evidence="1 2">
    <name type="scientific">Thermodesulfobacterium commune</name>
    <dbReference type="NCBI Taxonomy" id="1741"/>
    <lineage>
        <taxon>Bacteria</taxon>
        <taxon>Pseudomonadati</taxon>
        <taxon>Thermodesulfobacteriota</taxon>
        <taxon>Thermodesulfobacteria</taxon>
        <taxon>Thermodesulfobacteriales</taxon>
        <taxon>Thermodesulfobacteriaceae</taxon>
        <taxon>Thermodesulfobacterium</taxon>
    </lineage>
</organism>
<protein>
    <submittedName>
        <fullName evidence="1">Uncharacterized protein</fullName>
    </submittedName>
</protein>
<dbReference type="Proteomes" id="UP000257240">
    <property type="component" value="Unassembled WGS sequence"/>
</dbReference>
<evidence type="ECO:0000313" key="2">
    <source>
        <dbReference type="Proteomes" id="UP000257240"/>
    </source>
</evidence>
<dbReference type="AlphaFoldDB" id="A0A101FK72"/>
<dbReference type="EMBL" id="DLVE01000035">
    <property type="protein sequence ID" value="HAA83695.1"/>
    <property type="molecule type" value="Genomic_DNA"/>
</dbReference>
<gene>
    <name evidence="1" type="ORF">DCE01_02745</name>
</gene>
<sequence length="227" mass="27383">MKTKLINEWCLLCEPPCFKFRYHATDLDLFMIREKIHQHGLDSEEKVKKADLNLITTLLRKGKGLIEYFDEPMQYPQDHWWWHLDKIVEKSYPQELLPEYLRVVYEKALKGEIRLIYDSYQSELIKSWVLFCEFPDDLRYYASAPALLETREEIHQQGLDDEEDVQIADLMLIEVVLQKGADPSDLFDDPQKYPFDHWWWHLEKIGEKTYPVQLLPEYLRNIYLKNK</sequence>
<proteinExistence type="predicted"/>
<reference evidence="1 2" key="1">
    <citation type="journal article" date="2018" name="Nat. Biotechnol.">
        <title>A standardized bacterial taxonomy based on genome phylogeny substantially revises the tree of life.</title>
        <authorList>
            <person name="Parks D.H."/>
            <person name="Chuvochina M."/>
            <person name="Waite D.W."/>
            <person name="Rinke C."/>
            <person name="Skarshewski A."/>
            <person name="Chaumeil P.A."/>
            <person name="Hugenholtz P."/>
        </authorList>
    </citation>
    <scope>NUCLEOTIDE SEQUENCE [LARGE SCALE GENOMIC DNA]</scope>
    <source>
        <strain evidence="1">UBA12529</strain>
    </source>
</reference>
<accession>A0A101FK72</accession>